<dbReference type="InterPro" id="IPR027417">
    <property type="entry name" value="P-loop_NTPase"/>
</dbReference>
<keyword evidence="3" id="KW-1185">Reference proteome</keyword>
<reference evidence="2 3" key="1">
    <citation type="submission" date="2023-03" db="EMBL/GenBank/DDBJ databases">
        <title>Draft genome sequence of the bacteria which degrade cell wall of Tricholomamatutake.</title>
        <authorList>
            <person name="Konishi Y."/>
            <person name="Fukuta Y."/>
            <person name="Shirasaka N."/>
        </authorList>
    </citation>
    <scope>NUCLEOTIDE SEQUENCE [LARGE SCALE GENOMIC DNA]</scope>
    <source>
        <strain evidence="3">mu1</strain>
    </source>
</reference>
<dbReference type="PANTHER" id="PTHR43384:SF13">
    <property type="entry name" value="SLR0110 PROTEIN"/>
    <property type="match status" value="1"/>
</dbReference>
<protein>
    <recommendedName>
        <fullName evidence="1">AAA domain-containing protein</fullName>
    </recommendedName>
</protein>
<dbReference type="SUPFAM" id="SSF52540">
    <property type="entry name" value="P-loop containing nucleoside triphosphate hydrolases"/>
    <property type="match status" value="1"/>
</dbReference>
<evidence type="ECO:0000259" key="1">
    <source>
        <dbReference type="Pfam" id="PF13614"/>
    </source>
</evidence>
<dbReference type="InterPro" id="IPR011006">
    <property type="entry name" value="CheY-like_superfamily"/>
</dbReference>
<dbReference type="EMBL" id="BSSQ01000013">
    <property type="protein sequence ID" value="GLX68716.1"/>
    <property type="molecule type" value="Genomic_DNA"/>
</dbReference>
<organism evidence="2 3">
    <name type="scientific">Paenibacillus glycanilyticus</name>
    <dbReference type="NCBI Taxonomy" id="126569"/>
    <lineage>
        <taxon>Bacteria</taxon>
        <taxon>Bacillati</taxon>
        <taxon>Bacillota</taxon>
        <taxon>Bacilli</taxon>
        <taxon>Bacillales</taxon>
        <taxon>Paenibacillaceae</taxon>
        <taxon>Paenibacillus</taxon>
    </lineage>
</organism>
<dbReference type="Gene3D" id="3.40.50.300">
    <property type="entry name" value="P-loop containing nucleotide triphosphate hydrolases"/>
    <property type="match status" value="1"/>
</dbReference>
<dbReference type="Proteomes" id="UP001157114">
    <property type="component" value="Unassembled WGS sequence"/>
</dbReference>
<proteinExistence type="predicted"/>
<dbReference type="Gene3D" id="3.40.50.2300">
    <property type="match status" value="1"/>
</dbReference>
<dbReference type="PANTHER" id="PTHR43384">
    <property type="entry name" value="SEPTUM SITE-DETERMINING PROTEIN MIND HOMOLOG, CHLOROPLASTIC-RELATED"/>
    <property type="match status" value="1"/>
</dbReference>
<gene>
    <name evidence="2" type="ORF">MU1_30610</name>
</gene>
<accession>A0ABQ6GCM6</accession>
<feature type="domain" description="AAA" evidence="1">
    <location>
        <begin position="142"/>
        <end position="305"/>
    </location>
</feature>
<dbReference type="RefSeq" id="WP_284239457.1">
    <property type="nucleotide sequence ID" value="NZ_BSSQ01000013.1"/>
</dbReference>
<sequence length="398" mass="45342">MATKVSIVCEEQRISQQMVQRLNFMNIPIGEVIDKPKEAYNQLSAKEARVIVLVEPHDQHMLPPLLQQIKRMNETAPIIYVSKSDNFQLLRSMYQSGISEWVRYPEEMDEFEKVLERSLDVQKQLQLQKEKTSRSSEHQAGTVISVYSGKGGVGTSFIASNLAQSMAYRQPGRVLLMDLNLQFGGIHMLLDIKHERNLGDLKSVIKELTHSQINNVLYKREDSQLHVLLSPNHPQEAEHFKGEDIEQIIKACREHYDIIILDIPKEMNEISVGALGQTDQLLYVTELDRPGIARMQSVLKLLDRYHLVKEDNISLLVNRFSKKRDVQLDELKQMAAYPIVGTVADHFKAIQSHINLGEPLLKKQGDKGPKGPARDIWQLTNELMKRIGGDSSVHLSKA</sequence>
<dbReference type="InterPro" id="IPR025669">
    <property type="entry name" value="AAA_dom"/>
</dbReference>
<dbReference type="SUPFAM" id="SSF52172">
    <property type="entry name" value="CheY-like"/>
    <property type="match status" value="1"/>
</dbReference>
<comment type="caution">
    <text evidence="2">The sequence shown here is derived from an EMBL/GenBank/DDBJ whole genome shotgun (WGS) entry which is preliminary data.</text>
</comment>
<name>A0ABQ6GCM6_9BACL</name>
<dbReference type="Pfam" id="PF13614">
    <property type="entry name" value="AAA_31"/>
    <property type="match status" value="1"/>
</dbReference>
<evidence type="ECO:0000313" key="3">
    <source>
        <dbReference type="Proteomes" id="UP001157114"/>
    </source>
</evidence>
<dbReference type="InterPro" id="IPR050625">
    <property type="entry name" value="ParA/MinD_ATPase"/>
</dbReference>
<evidence type="ECO:0000313" key="2">
    <source>
        <dbReference type="EMBL" id="GLX68716.1"/>
    </source>
</evidence>